<dbReference type="Gene3D" id="1.10.630.10">
    <property type="entry name" value="Cytochrome P450"/>
    <property type="match status" value="1"/>
</dbReference>
<dbReference type="GO" id="GO:0016020">
    <property type="term" value="C:membrane"/>
    <property type="evidence" value="ECO:0007669"/>
    <property type="project" value="UniProtKB-SubCell"/>
</dbReference>
<dbReference type="RefSeq" id="XP_016747083.1">
    <property type="nucleotide sequence ID" value="XM_016891594.2"/>
</dbReference>
<dbReference type="GeneID" id="107955794"/>
<evidence type="ECO:0000256" key="3">
    <source>
        <dbReference type="ARBA" id="ARBA00022617"/>
    </source>
</evidence>
<dbReference type="Pfam" id="PF00067">
    <property type="entry name" value="p450"/>
    <property type="match status" value="1"/>
</dbReference>
<evidence type="ECO:0000256" key="9">
    <source>
        <dbReference type="ARBA" id="ARBA00023033"/>
    </source>
</evidence>
<comment type="subcellular location">
    <subcellularLocation>
        <location evidence="1">Membrane</location>
        <topology evidence="1">Single-pass membrane protein</topology>
    </subcellularLocation>
</comment>
<reference evidence="12" key="2">
    <citation type="submission" date="2025-08" db="UniProtKB">
        <authorList>
            <consortium name="RefSeq"/>
        </authorList>
    </citation>
    <scope>IDENTIFICATION</scope>
</reference>
<dbReference type="PaxDb" id="3635-A0A1U8P9W9"/>
<dbReference type="KEGG" id="ghi:107955794"/>
<accession>A0A1U8P9W9</accession>
<evidence type="ECO:0000256" key="4">
    <source>
        <dbReference type="ARBA" id="ARBA00022692"/>
    </source>
</evidence>
<dbReference type="GO" id="GO:0020037">
    <property type="term" value="F:heme binding"/>
    <property type="evidence" value="ECO:0007669"/>
    <property type="project" value="InterPro"/>
</dbReference>
<evidence type="ECO:0000256" key="1">
    <source>
        <dbReference type="ARBA" id="ARBA00004167"/>
    </source>
</evidence>
<comment type="similarity">
    <text evidence="2">Belongs to the cytochrome P450 family.</text>
</comment>
<keyword evidence="5" id="KW-0479">Metal-binding</keyword>
<dbReference type="SUPFAM" id="SSF48264">
    <property type="entry name" value="Cytochrome P450"/>
    <property type="match status" value="1"/>
</dbReference>
<dbReference type="AlphaFoldDB" id="A0A1U8P9W9"/>
<dbReference type="PANTHER" id="PTHR47947:SF1">
    <property type="entry name" value="CYTOCHROME P450 82E3"/>
    <property type="match status" value="1"/>
</dbReference>
<evidence type="ECO:0000256" key="6">
    <source>
        <dbReference type="ARBA" id="ARBA00022989"/>
    </source>
</evidence>
<evidence type="ECO:0000313" key="11">
    <source>
        <dbReference type="Proteomes" id="UP000818029"/>
    </source>
</evidence>
<evidence type="ECO:0000256" key="7">
    <source>
        <dbReference type="ARBA" id="ARBA00023002"/>
    </source>
</evidence>
<keyword evidence="9" id="KW-0503">Monooxygenase</keyword>
<evidence type="ECO:0000256" key="5">
    <source>
        <dbReference type="ARBA" id="ARBA00022723"/>
    </source>
</evidence>
<keyword evidence="11" id="KW-1185">Reference proteome</keyword>
<dbReference type="GO" id="GO:0016705">
    <property type="term" value="F:oxidoreductase activity, acting on paired donors, with incorporation or reduction of molecular oxygen"/>
    <property type="evidence" value="ECO:0007669"/>
    <property type="project" value="InterPro"/>
</dbReference>
<evidence type="ECO:0000256" key="10">
    <source>
        <dbReference type="ARBA" id="ARBA00023136"/>
    </source>
</evidence>
<keyword evidence="7" id="KW-0560">Oxidoreductase</keyword>
<keyword evidence="6" id="KW-1133">Transmembrane helix</keyword>
<dbReference type="PANTHER" id="PTHR47947">
    <property type="entry name" value="CYTOCHROME P450 82C3-RELATED"/>
    <property type="match status" value="1"/>
</dbReference>
<dbReference type="InterPro" id="IPR036396">
    <property type="entry name" value="Cyt_P450_sf"/>
</dbReference>
<dbReference type="Proteomes" id="UP000818029">
    <property type="component" value="Chromosome A07"/>
</dbReference>
<keyword evidence="10" id="KW-0472">Membrane</keyword>
<keyword evidence="3" id="KW-0349">Heme</keyword>
<name>A0A1U8P9W9_GOSHI</name>
<dbReference type="GO" id="GO:0004497">
    <property type="term" value="F:monooxygenase activity"/>
    <property type="evidence" value="ECO:0000318"/>
    <property type="project" value="GO_Central"/>
</dbReference>
<protein>
    <submittedName>
        <fullName evidence="12">Xanthotoxin 5-hydroxylase CYP82C2-like</fullName>
    </submittedName>
</protein>
<dbReference type="InterPro" id="IPR050651">
    <property type="entry name" value="Plant_Cytochrome_P450_Monoox"/>
</dbReference>
<dbReference type="GO" id="GO:0005506">
    <property type="term" value="F:iron ion binding"/>
    <property type="evidence" value="ECO:0007669"/>
    <property type="project" value="InterPro"/>
</dbReference>
<keyword evidence="8" id="KW-0408">Iron</keyword>
<keyword evidence="4" id="KW-0812">Transmembrane</keyword>
<sequence>MADKYGPVFMIRFGLFPTLILSNHEIVKECLTTNDRVLATYPGSNARKYLSYNHAGFGFAPYEPFWPEIRKFIVVQLLSTHNLARLKHVRVSEVTALVKDLYSFCKKNEEAILMCGKLKVKHDSKISYREEIFLYAEGEDDKEAHLVMKVYKQFSYLIGFNAISEVVLFLKWMDNWSLQVKFMKHASKEMNALFETWVDEHLIKRTKARPNEDQNFSMSCYLQCRMISCVAIRTRRLSRQLQRYAFAF</sequence>
<evidence type="ECO:0000313" key="12">
    <source>
        <dbReference type="RefSeq" id="XP_016747083.1"/>
    </source>
</evidence>
<dbReference type="InterPro" id="IPR001128">
    <property type="entry name" value="Cyt_P450"/>
</dbReference>
<organism evidence="11 12">
    <name type="scientific">Gossypium hirsutum</name>
    <name type="common">Upland cotton</name>
    <name type="synonym">Gossypium mexicanum</name>
    <dbReference type="NCBI Taxonomy" id="3635"/>
    <lineage>
        <taxon>Eukaryota</taxon>
        <taxon>Viridiplantae</taxon>
        <taxon>Streptophyta</taxon>
        <taxon>Embryophyta</taxon>
        <taxon>Tracheophyta</taxon>
        <taxon>Spermatophyta</taxon>
        <taxon>Magnoliopsida</taxon>
        <taxon>eudicotyledons</taxon>
        <taxon>Gunneridae</taxon>
        <taxon>Pentapetalae</taxon>
        <taxon>rosids</taxon>
        <taxon>malvids</taxon>
        <taxon>Malvales</taxon>
        <taxon>Malvaceae</taxon>
        <taxon>Malvoideae</taxon>
        <taxon>Gossypium</taxon>
    </lineage>
</organism>
<proteinExistence type="inferred from homology"/>
<evidence type="ECO:0000256" key="8">
    <source>
        <dbReference type="ARBA" id="ARBA00023004"/>
    </source>
</evidence>
<reference evidence="11" key="1">
    <citation type="journal article" date="2020" name="Nat. Genet.">
        <title>Genomic diversifications of five Gossypium allopolyploid species and their impact on cotton improvement.</title>
        <authorList>
            <person name="Chen Z.J."/>
            <person name="Sreedasyam A."/>
            <person name="Ando A."/>
            <person name="Song Q."/>
            <person name="De Santiago L.M."/>
            <person name="Hulse-Kemp A.M."/>
            <person name="Ding M."/>
            <person name="Ye W."/>
            <person name="Kirkbride R.C."/>
            <person name="Jenkins J."/>
            <person name="Plott C."/>
            <person name="Lovell J."/>
            <person name="Lin Y.M."/>
            <person name="Vaughn R."/>
            <person name="Liu B."/>
            <person name="Simpson S."/>
            <person name="Scheffler B.E."/>
            <person name="Wen L."/>
            <person name="Saski C.A."/>
            <person name="Grover C.E."/>
            <person name="Hu G."/>
            <person name="Conover J.L."/>
            <person name="Carlson J.W."/>
            <person name="Shu S."/>
            <person name="Boston L.B."/>
            <person name="Williams M."/>
            <person name="Peterson D.G."/>
            <person name="McGee K."/>
            <person name="Jones D.C."/>
            <person name="Wendel J.F."/>
            <person name="Stelly D.M."/>
            <person name="Grimwood J."/>
            <person name="Schmutz J."/>
        </authorList>
    </citation>
    <scope>NUCLEOTIDE SEQUENCE [LARGE SCALE GENOMIC DNA]</scope>
    <source>
        <strain evidence="11">cv. TM-1</strain>
    </source>
</reference>
<dbReference type="STRING" id="3635.A0A1U8P9W9"/>
<evidence type="ECO:0000256" key="2">
    <source>
        <dbReference type="ARBA" id="ARBA00010617"/>
    </source>
</evidence>
<gene>
    <name evidence="12" type="primary">LOC107955794</name>
</gene>